<reference evidence="1 2" key="1">
    <citation type="submission" date="2019-11" db="EMBL/GenBank/DDBJ databases">
        <title>Pseudooceanicola pacifica sp. nov., isolated from deep-sea sediment of the Pacific Ocean.</title>
        <authorList>
            <person name="Lyu L."/>
        </authorList>
    </citation>
    <scope>NUCLEOTIDE SEQUENCE [LARGE SCALE GENOMIC DNA]</scope>
    <source>
        <strain evidence="1 2">216_PA32_1</strain>
    </source>
</reference>
<organism evidence="1 2">
    <name type="scientific">Pseudooceanicola pacificus</name>
    <dbReference type="NCBI Taxonomy" id="2676438"/>
    <lineage>
        <taxon>Bacteria</taxon>
        <taxon>Pseudomonadati</taxon>
        <taxon>Pseudomonadota</taxon>
        <taxon>Alphaproteobacteria</taxon>
        <taxon>Rhodobacterales</taxon>
        <taxon>Paracoccaceae</taxon>
        <taxon>Pseudooceanicola</taxon>
    </lineage>
</organism>
<dbReference type="AlphaFoldDB" id="A0A844WE11"/>
<accession>A0A844WE11</accession>
<evidence type="ECO:0000313" key="1">
    <source>
        <dbReference type="EMBL" id="MWB77139.1"/>
    </source>
</evidence>
<name>A0A844WE11_9RHOB</name>
<dbReference type="RefSeq" id="WP_160381367.1">
    <property type="nucleotide sequence ID" value="NZ_WNXQ01000002.1"/>
</dbReference>
<dbReference type="EMBL" id="WNXQ01000002">
    <property type="protein sequence ID" value="MWB77139.1"/>
    <property type="molecule type" value="Genomic_DNA"/>
</dbReference>
<dbReference type="Proteomes" id="UP000443843">
    <property type="component" value="Unassembled WGS sequence"/>
</dbReference>
<gene>
    <name evidence="1" type="ORF">GLS40_03790</name>
</gene>
<sequence>MIRIELNTEEMTRAPARVAAALTDMTPLMQDFGDCRVTDKLTVEAGRDIKTPEEARRRQLQQVMPTQSGWVLSGGNQSVVLKTRGLPAKRRPIGTDWTSGHTRGVTLCKTGLKRNLRGTQRRLSDRNPGR</sequence>
<keyword evidence="2" id="KW-1185">Reference proteome</keyword>
<comment type="caution">
    <text evidence="1">The sequence shown here is derived from an EMBL/GenBank/DDBJ whole genome shotgun (WGS) entry which is preliminary data.</text>
</comment>
<evidence type="ECO:0000313" key="2">
    <source>
        <dbReference type="Proteomes" id="UP000443843"/>
    </source>
</evidence>
<protein>
    <submittedName>
        <fullName evidence="1">Uncharacterized protein</fullName>
    </submittedName>
</protein>
<proteinExistence type="predicted"/>